<dbReference type="AlphaFoldDB" id="A0A4P7PHE6"/>
<dbReference type="KEGG" id="pvk:EPZ47_15540"/>
<gene>
    <name evidence="1" type="ORF">EPZ47_15540</name>
</gene>
<organism evidence="1 2">
    <name type="scientific">Pseudomonas viciae</name>
    <dbReference type="NCBI Taxonomy" id="2505979"/>
    <lineage>
        <taxon>Bacteria</taxon>
        <taxon>Pseudomonadati</taxon>
        <taxon>Pseudomonadota</taxon>
        <taxon>Gammaproteobacteria</taxon>
        <taxon>Pseudomonadales</taxon>
        <taxon>Pseudomonadaceae</taxon>
        <taxon>Pseudomonas</taxon>
    </lineage>
</organism>
<dbReference type="Gene3D" id="3.30.429.10">
    <property type="entry name" value="Macrophage Migration Inhibitory Factor"/>
    <property type="match status" value="1"/>
</dbReference>
<reference evidence="1 2" key="1">
    <citation type="journal article" date="2019" name="Front. Microbiol.">
        <title>In silico and Genetic Analyses of Cyclic Lipopeptide Synthetic Gene Clusters in Pseudomonas sp. 11K1.</title>
        <authorList>
            <person name="Zhao H."/>
            <person name="Liu Y.P."/>
            <person name="Zhang L.Q."/>
        </authorList>
    </citation>
    <scope>NUCLEOTIDE SEQUENCE [LARGE SCALE GENOMIC DNA]</scope>
    <source>
        <strain evidence="1 2">11K1</strain>
    </source>
</reference>
<dbReference type="EMBL" id="CP035088">
    <property type="protein sequence ID" value="QBZ90071.1"/>
    <property type="molecule type" value="Genomic_DNA"/>
</dbReference>
<dbReference type="InterPro" id="IPR014347">
    <property type="entry name" value="Tautomerase/MIF_sf"/>
</dbReference>
<name>A0A4P7PHE6_9PSED</name>
<proteinExistence type="predicted"/>
<evidence type="ECO:0000313" key="1">
    <source>
        <dbReference type="EMBL" id="QBZ90071.1"/>
    </source>
</evidence>
<dbReference type="OrthoDB" id="8225112at2"/>
<dbReference type="Proteomes" id="UP000296468">
    <property type="component" value="Chromosome"/>
</dbReference>
<accession>A0A4P7PHE6</accession>
<protein>
    <submittedName>
        <fullName evidence="1">Tautomerase</fullName>
    </submittedName>
</protein>
<sequence>MERFMPNVLLKIPKGSFPGEARSTLVRRINAAAALAERIADDPKKRFLCWVVVEEVEPGGWTCGSVDVTSQMLPCMAMVYVPAGVLDAVSRASYVELMHGAFTQALPVDDKRQLVTSIVLHDVADGAWGANGVIWSLPLFAKAAGYEHLQHLAAAI</sequence>
<evidence type="ECO:0000313" key="2">
    <source>
        <dbReference type="Proteomes" id="UP000296468"/>
    </source>
</evidence>